<dbReference type="AlphaFoldDB" id="A0A6C0JYD6"/>
<proteinExistence type="predicted"/>
<reference evidence="1" key="1">
    <citation type="journal article" date="2020" name="Nature">
        <title>Giant virus diversity and host interactions through global metagenomics.</title>
        <authorList>
            <person name="Schulz F."/>
            <person name="Roux S."/>
            <person name="Paez-Espino D."/>
            <person name="Jungbluth S."/>
            <person name="Walsh D.A."/>
            <person name="Denef V.J."/>
            <person name="McMahon K.D."/>
            <person name="Konstantinidis K.T."/>
            <person name="Eloe-Fadrosh E.A."/>
            <person name="Kyrpides N.C."/>
            <person name="Woyke T."/>
        </authorList>
    </citation>
    <scope>NUCLEOTIDE SEQUENCE</scope>
    <source>
        <strain evidence="1">GVMAG-S-1101164-105</strain>
    </source>
</reference>
<evidence type="ECO:0000313" key="1">
    <source>
        <dbReference type="EMBL" id="QHU09720.1"/>
    </source>
</evidence>
<accession>A0A6C0JYD6</accession>
<name>A0A6C0JYD6_9ZZZZ</name>
<sequence length="64" mass="7187">MIEPIVIVIFNTKVCTKYENIQGDDGEKFPRESIMEIEHGPEAGEGIVEKEKKTSRLTIPVPDS</sequence>
<organism evidence="1">
    <name type="scientific">viral metagenome</name>
    <dbReference type="NCBI Taxonomy" id="1070528"/>
    <lineage>
        <taxon>unclassified sequences</taxon>
        <taxon>metagenomes</taxon>
        <taxon>organismal metagenomes</taxon>
    </lineage>
</organism>
<protein>
    <submittedName>
        <fullName evidence="1">Uncharacterized protein</fullName>
    </submittedName>
</protein>
<dbReference type="EMBL" id="MN740744">
    <property type="protein sequence ID" value="QHU09720.1"/>
    <property type="molecule type" value="Genomic_DNA"/>
</dbReference>